<keyword evidence="9" id="KW-0492">Microsome</keyword>
<evidence type="ECO:0000256" key="5">
    <source>
        <dbReference type="ARBA" id="ARBA00010617"/>
    </source>
</evidence>
<keyword evidence="13 16" id="KW-0472">Membrane</keyword>
<evidence type="ECO:0000256" key="10">
    <source>
        <dbReference type="ARBA" id="ARBA00023002"/>
    </source>
</evidence>
<dbReference type="CDD" id="cd20628">
    <property type="entry name" value="CYP4"/>
    <property type="match status" value="1"/>
</dbReference>
<dbReference type="PANTHER" id="PTHR24291:SF189">
    <property type="entry name" value="CYTOCHROME P450 4C3-RELATED"/>
    <property type="match status" value="1"/>
</dbReference>
<dbReference type="Gene3D" id="1.10.630.10">
    <property type="entry name" value="Cytochrome P450"/>
    <property type="match status" value="1"/>
</dbReference>
<evidence type="ECO:0000256" key="11">
    <source>
        <dbReference type="ARBA" id="ARBA00023004"/>
    </source>
</evidence>
<dbReference type="GO" id="GO:0005789">
    <property type="term" value="C:endoplasmic reticulum membrane"/>
    <property type="evidence" value="ECO:0007669"/>
    <property type="project" value="UniProtKB-SubCell"/>
</dbReference>
<comment type="similarity">
    <text evidence="5 15">Belongs to the cytochrome P450 family.</text>
</comment>
<evidence type="ECO:0000256" key="12">
    <source>
        <dbReference type="ARBA" id="ARBA00023033"/>
    </source>
</evidence>
<dbReference type="InterPro" id="IPR002401">
    <property type="entry name" value="Cyt_P450_E_grp-I"/>
</dbReference>
<dbReference type="InterPro" id="IPR017972">
    <property type="entry name" value="Cyt_P450_CS"/>
</dbReference>
<organism evidence="17 18">
    <name type="scientific">Psylliodes chrysocephalus</name>
    <dbReference type="NCBI Taxonomy" id="3402493"/>
    <lineage>
        <taxon>Eukaryota</taxon>
        <taxon>Metazoa</taxon>
        <taxon>Ecdysozoa</taxon>
        <taxon>Arthropoda</taxon>
        <taxon>Hexapoda</taxon>
        <taxon>Insecta</taxon>
        <taxon>Pterygota</taxon>
        <taxon>Neoptera</taxon>
        <taxon>Endopterygota</taxon>
        <taxon>Coleoptera</taxon>
        <taxon>Polyphaga</taxon>
        <taxon>Cucujiformia</taxon>
        <taxon>Chrysomeloidea</taxon>
        <taxon>Chrysomelidae</taxon>
        <taxon>Galerucinae</taxon>
        <taxon>Alticini</taxon>
        <taxon>Psylliodes</taxon>
    </lineage>
</organism>
<reference evidence="17" key="1">
    <citation type="submission" date="2022-01" db="EMBL/GenBank/DDBJ databases">
        <authorList>
            <person name="King R."/>
        </authorList>
    </citation>
    <scope>NUCLEOTIDE SEQUENCE</scope>
</reference>
<evidence type="ECO:0000256" key="2">
    <source>
        <dbReference type="ARBA" id="ARBA00003690"/>
    </source>
</evidence>
<dbReference type="EMBL" id="OV651821">
    <property type="protein sequence ID" value="CAH1115588.1"/>
    <property type="molecule type" value="Genomic_DNA"/>
</dbReference>
<evidence type="ECO:0000256" key="1">
    <source>
        <dbReference type="ARBA" id="ARBA00001971"/>
    </source>
</evidence>
<accession>A0A9P0D6M7</accession>
<dbReference type="InterPro" id="IPR036396">
    <property type="entry name" value="Cyt_P450_sf"/>
</dbReference>
<dbReference type="InterPro" id="IPR001128">
    <property type="entry name" value="Cyt_P450"/>
</dbReference>
<evidence type="ECO:0000313" key="17">
    <source>
        <dbReference type="EMBL" id="CAH1115588.1"/>
    </source>
</evidence>
<dbReference type="GO" id="GO:0020037">
    <property type="term" value="F:heme binding"/>
    <property type="evidence" value="ECO:0007669"/>
    <property type="project" value="InterPro"/>
</dbReference>
<comment type="cofactor">
    <cofactor evidence="1 14">
        <name>heme</name>
        <dbReference type="ChEBI" id="CHEBI:30413"/>
    </cofactor>
</comment>
<evidence type="ECO:0000256" key="8">
    <source>
        <dbReference type="ARBA" id="ARBA00022824"/>
    </source>
</evidence>
<keyword evidence="7 14" id="KW-0479">Metal-binding</keyword>
<keyword evidence="8" id="KW-0256">Endoplasmic reticulum</keyword>
<dbReference type="PRINTS" id="PR00463">
    <property type="entry name" value="EP450I"/>
</dbReference>
<evidence type="ECO:0000256" key="13">
    <source>
        <dbReference type="ARBA" id="ARBA00023136"/>
    </source>
</evidence>
<gene>
    <name evidence="17" type="ORF">PSYICH_LOCUS15560</name>
</gene>
<dbReference type="PANTHER" id="PTHR24291">
    <property type="entry name" value="CYTOCHROME P450 FAMILY 4"/>
    <property type="match status" value="1"/>
</dbReference>
<evidence type="ECO:0000256" key="4">
    <source>
        <dbReference type="ARBA" id="ARBA00004406"/>
    </source>
</evidence>
<comment type="subcellular location">
    <subcellularLocation>
        <location evidence="4">Endoplasmic reticulum membrane</location>
        <topology evidence="4">Peripheral membrane protein</topology>
    </subcellularLocation>
    <subcellularLocation>
        <location evidence="3">Microsome membrane</location>
        <topology evidence="3">Peripheral membrane protein</topology>
    </subcellularLocation>
</comment>
<comment type="function">
    <text evidence="2">May be involved in the metabolism of insect hormones and in the breakdown of synthetic insecticides.</text>
</comment>
<evidence type="ECO:0008006" key="19">
    <source>
        <dbReference type="Google" id="ProtNLM"/>
    </source>
</evidence>
<evidence type="ECO:0000256" key="7">
    <source>
        <dbReference type="ARBA" id="ARBA00022723"/>
    </source>
</evidence>
<evidence type="ECO:0000313" key="18">
    <source>
        <dbReference type="Proteomes" id="UP001153636"/>
    </source>
</evidence>
<dbReference type="OrthoDB" id="1470350at2759"/>
<keyword evidence="16" id="KW-1133">Transmembrane helix</keyword>
<evidence type="ECO:0000256" key="9">
    <source>
        <dbReference type="ARBA" id="ARBA00022848"/>
    </source>
</evidence>
<evidence type="ECO:0000256" key="6">
    <source>
        <dbReference type="ARBA" id="ARBA00022617"/>
    </source>
</evidence>
<sequence>MVKLKFIIMFIYLTIFTWILVFLLFFDFRKLRTRIRISKFVHQLPGPKRLPILGDLFILFWDEGYLFKKLRQWGKQHAPLYVLSATTLFVSANVTGAEEFEKIASTTKNIKKSPEYFFLNGWLGEGLLTSTGKKWHVRRKILTPAFHFTILQQFISIFNNETRRLVDVLKKETDKPYTNIVPLISQFTLYSITETSMGTALNMENKEDKNYVSAIYQIGNIMLHRIMRPWLYLDALFYNFFPSGRKQLKILKTLHNFTDNIVSKRAENFQKFDIEQENNYNYSNRKKLAFLDLLLNAKITSGIIDDQGIKDEVNTFLFEGHDTTAMSICFTLMLLANHPNYQEMLFQEIVSVLGATNESPDLKNLNELKIMDRFIKESLRLYPSVSFIARTLDEDTLVSGYLLPRKTIVHIHVFDIHRNPKYWSLPEKFDPDRFLPQNCVNRHPFSYVPFSAGPRNCIGQRFAILEIKSVLSGILRNFILEPIDTPDSIVLIPDLVLRTKNAMLKVKFIERQNKCV</sequence>
<keyword evidence="11 14" id="KW-0408">Iron</keyword>
<dbReference type="Proteomes" id="UP001153636">
    <property type="component" value="Chromosome 9"/>
</dbReference>
<keyword evidence="12 15" id="KW-0503">Monooxygenase</keyword>
<feature type="transmembrane region" description="Helical" evidence="16">
    <location>
        <begin position="6"/>
        <end position="26"/>
    </location>
</feature>
<protein>
    <recommendedName>
        <fullName evidence="19">Cytochrome P450</fullName>
    </recommendedName>
</protein>
<keyword evidence="6 14" id="KW-0349">Heme</keyword>
<dbReference type="PROSITE" id="PS00086">
    <property type="entry name" value="CYTOCHROME_P450"/>
    <property type="match status" value="1"/>
</dbReference>
<keyword evidence="10 15" id="KW-0560">Oxidoreductase</keyword>
<dbReference type="Pfam" id="PF00067">
    <property type="entry name" value="p450"/>
    <property type="match status" value="1"/>
</dbReference>
<dbReference type="AlphaFoldDB" id="A0A9P0D6M7"/>
<dbReference type="GO" id="GO:0004497">
    <property type="term" value="F:monooxygenase activity"/>
    <property type="evidence" value="ECO:0007669"/>
    <property type="project" value="UniProtKB-KW"/>
</dbReference>
<keyword evidence="18" id="KW-1185">Reference proteome</keyword>
<evidence type="ECO:0000256" key="15">
    <source>
        <dbReference type="RuleBase" id="RU000461"/>
    </source>
</evidence>
<name>A0A9P0D6M7_9CUCU</name>
<dbReference type="SUPFAM" id="SSF48264">
    <property type="entry name" value="Cytochrome P450"/>
    <property type="match status" value="1"/>
</dbReference>
<keyword evidence="16" id="KW-0812">Transmembrane</keyword>
<evidence type="ECO:0000256" key="14">
    <source>
        <dbReference type="PIRSR" id="PIRSR602401-1"/>
    </source>
</evidence>
<dbReference type="GO" id="GO:0005506">
    <property type="term" value="F:iron ion binding"/>
    <property type="evidence" value="ECO:0007669"/>
    <property type="project" value="InterPro"/>
</dbReference>
<proteinExistence type="inferred from homology"/>
<dbReference type="GO" id="GO:0016705">
    <property type="term" value="F:oxidoreductase activity, acting on paired donors, with incorporation or reduction of molecular oxygen"/>
    <property type="evidence" value="ECO:0007669"/>
    <property type="project" value="InterPro"/>
</dbReference>
<dbReference type="InterPro" id="IPR050196">
    <property type="entry name" value="Cytochrome_P450_Monoox"/>
</dbReference>
<feature type="binding site" description="axial binding residue" evidence="14">
    <location>
        <position position="457"/>
    </location>
    <ligand>
        <name>heme</name>
        <dbReference type="ChEBI" id="CHEBI:30413"/>
    </ligand>
    <ligandPart>
        <name>Fe</name>
        <dbReference type="ChEBI" id="CHEBI:18248"/>
    </ligandPart>
</feature>
<evidence type="ECO:0000256" key="16">
    <source>
        <dbReference type="SAM" id="Phobius"/>
    </source>
</evidence>
<evidence type="ECO:0000256" key="3">
    <source>
        <dbReference type="ARBA" id="ARBA00004174"/>
    </source>
</evidence>
<dbReference type="PRINTS" id="PR00385">
    <property type="entry name" value="P450"/>
</dbReference>